<protein>
    <recommendedName>
        <fullName evidence="10">Protein kinase domain-containing protein</fullName>
    </recommendedName>
</protein>
<evidence type="ECO:0000256" key="6">
    <source>
        <dbReference type="ARBA" id="ARBA00022840"/>
    </source>
</evidence>
<dbReference type="PANTHER" id="PTHR48012:SF10">
    <property type="entry name" value="FI20177P1"/>
    <property type="match status" value="1"/>
</dbReference>
<evidence type="ECO:0000256" key="1">
    <source>
        <dbReference type="ARBA" id="ARBA00008874"/>
    </source>
</evidence>
<evidence type="ECO:0000259" key="10">
    <source>
        <dbReference type="PROSITE" id="PS50011"/>
    </source>
</evidence>
<sequence>MEPCLVERLAMGSFGAVYKGIQANEVVAVKTIDLDGTEDELEAIKREIEFLSTLHNEHLVQYLGCHLTNGQVWIVTEYLEAALHELLPLPEASIAGIVAQLLKGLAYLHSQRRVHRDIKAKNILVSTTGAVKLADFGACTQLTDTTTKRATLVGTCHWMAPEVIQQSRYDAKADVWSLGITAIEMAETLPPHAALHPMKVLFVVPSAPSPRLEGNDYGLAFKKFVARCLHKEPADRPTALELLEEDDFVSSANVPASRRNLAARLPARPPPPRMVVTPRESPPVINNKPHKSSSVFRALFAPAVASAARRAIKTAGNQRRDAALALDDLCSALAAVDRVLPDGRLTLYLALGLVDSIDKHRPSLDSAAHAVAQQAAALQGPKSAHLGIRPCSSLRHDSLP</sequence>
<reference evidence="11" key="1">
    <citation type="submission" date="2023-01" db="EMBL/GenBank/DDBJ databases">
        <title>Metagenome sequencing of chrysophaentin producing Chrysophaeum taylorii.</title>
        <authorList>
            <person name="Davison J."/>
            <person name="Bewley C."/>
        </authorList>
    </citation>
    <scope>NUCLEOTIDE SEQUENCE</scope>
    <source>
        <strain evidence="11">NIES-1699</strain>
    </source>
</reference>
<gene>
    <name evidence="11" type="ORF">CTAYLR_004882</name>
</gene>
<dbReference type="GO" id="GO:0005737">
    <property type="term" value="C:cytoplasm"/>
    <property type="evidence" value="ECO:0007669"/>
    <property type="project" value="TreeGrafter"/>
</dbReference>
<dbReference type="GO" id="GO:0004674">
    <property type="term" value="F:protein serine/threonine kinase activity"/>
    <property type="evidence" value="ECO:0007669"/>
    <property type="project" value="UniProtKB-KW"/>
</dbReference>
<keyword evidence="3" id="KW-0808">Transferase</keyword>
<evidence type="ECO:0000256" key="8">
    <source>
        <dbReference type="ARBA" id="ARBA00048679"/>
    </source>
</evidence>
<dbReference type="Gene3D" id="1.10.510.10">
    <property type="entry name" value="Transferase(Phosphotransferase) domain 1"/>
    <property type="match status" value="1"/>
</dbReference>
<comment type="similarity">
    <text evidence="1">Belongs to the protein kinase superfamily. STE Ser/Thr protein kinase family. STE20 subfamily.</text>
</comment>
<keyword evidence="5" id="KW-0418">Kinase</keyword>
<keyword evidence="6" id="KW-0067">ATP-binding</keyword>
<dbReference type="EMBL" id="JAQMWT010000349">
    <property type="protein sequence ID" value="KAJ8603540.1"/>
    <property type="molecule type" value="Genomic_DNA"/>
</dbReference>
<dbReference type="SUPFAM" id="SSF56112">
    <property type="entry name" value="Protein kinase-like (PK-like)"/>
    <property type="match status" value="1"/>
</dbReference>
<evidence type="ECO:0000256" key="5">
    <source>
        <dbReference type="ARBA" id="ARBA00022777"/>
    </source>
</evidence>
<dbReference type="PANTHER" id="PTHR48012">
    <property type="entry name" value="STERILE20-LIKE KINASE, ISOFORM B-RELATED"/>
    <property type="match status" value="1"/>
</dbReference>
<dbReference type="InterPro" id="IPR011009">
    <property type="entry name" value="Kinase-like_dom_sf"/>
</dbReference>
<comment type="catalytic activity">
    <reaction evidence="8">
        <text>L-seryl-[protein] + ATP = O-phospho-L-seryl-[protein] + ADP + H(+)</text>
        <dbReference type="Rhea" id="RHEA:17989"/>
        <dbReference type="Rhea" id="RHEA-COMP:9863"/>
        <dbReference type="Rhea" id="RHEA-COMP:11604"/>
        <dbReference type="ChEBI" id="CHEBI:15378"/>
        <dbReference type="ChEBI" id="CHEBI:29999"/>
        <dbReference type="ChEBI" id="CHEBI:30616"/>
        <dbReference type="ChEBI" id="CHEBI:83421"/>
        <dbReference type="ChEBI" id="CHEBI:456216"/>
        <dbReference type="EC" id="2.7.11.1"/>
    </reaction>
</comment>
<evidence type="ECO:0000313" key="12">
    <source>
        <dbReference type="Proteomes" id="UP001230188"/>
    </source>
</evidence>
<dbReference type="AlphaFoldDB" id="A0AAD7XLZ8"/>
<accession>A0AAD7XLZ8</accession>
<keyword evidence="12" id="KW-1185">Reference proteome</keyword>
<dbReference type="SMART" id="SM00220">
    <property type="entry name" value="S_TKc"/>
    <property type="match status" value="1"/>
</dbReference>
<evidence type="ECO:0000256" key="4">
    <source>
        <dbReference type="ARBA" id="ARBA00022741"/>
    </source>
</evidence>
<evidence type="ECO:0000256" key="7">
    <source>
        <dbReference type="ARBA" id="ARBA00047899"/>
    </source>
</evidence>
<evidence type="ECO:0000256" key="3">
    <source>
        <dbReference type="ARBA" id="ARBA00022679"/>
    </source>
</evidence>
<evidence type="ECO:0000256" key="9">
    <source>
        <dbReference type="SAM" id="MobiDB-lite"/>
    </source>
</evidence>
<comment type="caution">
    <text evidence="11">The sequence shown here is derived from an EMBL/GenBank/DDBJ whole genome shotgun (WGS) entry which is preliminary data.</text>
</comment>
<proteinExistence type="inferred from homology"/>
<dbReference type="Proteomes" id="UP001230188">
    <property type="component" value="Unassembled WGS sequence"/>
</dbReference>
<feature type="region of interest" description="Disordered" evidence="9">
    <location>
        <begin position="264"/>
        <end position="288"/>
    </location>
</feature>
<keyword evidence="2" id="KW-0723">Serine/threonine-protein kinase</keyword>
<dbReference type="GO" id="GO:0005524">
    <property type="term" value="F:ATP binding"/>
    <property type="evidence" value="ECO:0007669"/>
    <property type="project" value="UniProtKB-KW"/>
</dbReference>
<dbReference type="InterPro" id="IPR050629">
    <property type="entry name" value="STE20/SPS1-PAK"/>
</dbReference>
<name>A0AAD7XLZ8_9STRA</name>
<keyword evidence="4" id="KW-0547">Nucleotide-binding</keyword>
<evidence type="ECO:0000256" key="2">
    <source>
        <dbReference type="ARBA" id="ARBA00022527"/>
    </source>
</evidence>
<dbReference type="PROSITE" id="PS50011">
    <property type="entry name" value="PROTEIN_KINASE_DOM"/>
    <property type="match status" value="1"/>
</dbReference>
<feature type="domain" description="Protein kinase" evidence="10">
    <location>
        <begin position="3"/>
        <end position="249"/>
    </location>
</feature>
<comment type="catalytic activity">
    <reaction evidence="7">
        <text>L-threonyl-[protein] + ATP = O-phospho-L-threonyl-[protein] + ADP + H(+)</text>
        <dbReference type="Rhea" id="RHEA:46608"/>
        <dbReference type="Rhea" id="RHEA-COMP:11060"/>
        <dbReference type="Rhea" id="RHEA-COMP:11605"/>
        <dbReference type="ChEBI" id="CHEBI:15378"/>
        <dbReference type="ChEBI" id="CHEBI:30013"/>
        <dbReference type="ChEBI" id="CHEBI:30616"/>
        <dbReference type="ChEBI" id="CHEBI:61977"/>
        <dbReference type="ChEBI" id="CHEBI:456216"/>
        <dbReference type="EC" id="2.7.11.1"/>
    </reaction>
</comment>
<dbReference type="Pfam" id="PF00069">
    <property type="entry name" value="Pkinase"/>
    <property type="match status" value="1"/>
</dbReference>
<organism evidence="11 12">
    <name type="scientific">Chrysophaeum taylorii</name>
    <dbReference type="NCBI Taxonomy" id="2483200"/>
    <lineage>
        <taxon>Eukaryota</taxon>
        <taxon>Sar</taxon>
        <taxon>Stramenopiles</taxon>
        <taxon>Ochrophyta</taxon>
        <taxon>Pelagophyceae</taxon>
        <taxon>Pelagomonadales</taxon>
        <taxon>Pelagomonadaceae</taxon>
        <taxon>Chrysophaeum</taxon>
    </lineage>
</organism>
<evidence type="ECO:0000313" key="11">
    <source>
        <dbReference type="EMBL" id="KAJ8603540.1"/>
    </source>
</evidence>
<dbReference type="InterPro" id="IPR000719">
    <property type="entry name" value="Prot_kinase_dom"/>
</dbReference>